<feature type="binding site" evidence="14">
    <location>
        <position position="351"/>
    </location>
    <ligand>
        <name>Mg(2+)</name>
        <dbReference type="ChEBI" id="CHEBI:18420"/>
    </ligand>
</feature>
<evidence type="ECO:0000256" key="4">
    <source>
        <dbReference type="ARBA" id="ARBA00012731"/>
    </source>
</evidence>
<name>A0A4D9D0T0_9STRA</name>
<dbReference type="PANTHER" id="PTHR45955">
    <property type="entry name" value="PHOSPHOACETYLGLUCOSAMINE MUTASE"/>
    <property type="match status" value="1"/>
</dbReference>
<dbReference type="PANTHER" id="PTHR45955:SF1">
    <property type="entry name" value="PHOSPHOACETYLGLUCOSAMINE MUTASE"/>
    <property type="match status" value="1"/>
</dbReference>
<dbReference type="InterPro" id="IPR016055">
    <property type="entry name" value="A-D-PHexomutase_a/b/a-I/II/III"/>
</dbReference>
<keyword evidence="6 11" id="KW-0479">Metal-binding</keyword>
<evidence type="ECO:0000313" key="19">
    <source>
        <dbReference type="EMBL" id="TFJ84990.1"/>
    </source>
</evidence>
<keyword evidence="5" id="KW-0597">Phosphoprotein</keyword>
<evidence type="ECO:0000256" key="7">
    <source>
        <dbReference type="ARBA" id="ARBA00022842"/>
    </source>
</evidence>
<accession>A0A4D9D0T0</accession>
<comment type="caution">
    <text evidence="19">The sequence shown here is derived from an EMBL/GenBank/DDBJ whole genome shotgun (WGS) entry which is preliminary data.</text>
</comment>
<evidence type="ECO:0000256" key="8">
    <source>
        <dbReference type="ARBA" id="ARBA00023235"/>
    </source>
</evidence>
<dbReference type="InterPro" id="IPR005844">
    <property type="entry name" value="A-D-PHexomutase_a/b/a-I"/>
</dbReference>
<dbReference type="Gene3D" id="3.40.120.10">
    <property type="entry name" value="Alpha-D-Glucose-1,6-Bisphosphate, subunit A, domain 3"/>
    <property type="match status" value="3"/>
</dbReference>
<keyword evidence="8 11" id="KW-0413">Isomerase</keyword>
<comment type="pathway">
    <text evidence="2 11">Nucleotide-sugar biosynthesis; UDP-N-acetyl-alpha-D-glucosamine biosynthesis; N-acetyl-alpha-D-glucosamine 1-phosphate from alpha-D-glucosamine 6-phosphate (route I): step 2/2.</text>
</comment>
<dbReference type="GO" id="GO:0005975">
    <property type="term" value="P:carbohydrate metabolic process"/>
    <property type="evidence" value="ECO:0007669"/>
    <property type="project" value="InterPro"/>
</dbReference>
<dbReference type="InterPro" id="IPR049022">
    <property type="entry name" value="AMG1_III"/>
</dbReference>
<dbReference type="CDD" id="cd03086">
    <property type="entry name" value="PGM3"/>
    <property type="match status" value="1"/>
</dbReference>
<dbReference type="InterPro" id="IPR036900">
    <property type="entry name" value="A-D-PHexomutase_C_sf"/>
</dbReference>
<dbReference type="FunFam" id="3.30.310.50:FF:000003">
    <property type="entry name" value="Phosphoacetylglucosamine mutase"/>
    <property type="match status" value="1"/>
</dbReference>
<gene>
    <name evidence="19" type="ORF">NSK_003415</name>
</gene>
<evidence type="ECO:0000313" key="20">
    <source>
        <dbReference type="Proteomes" id="UP000355283"/>
    </source>
</evidence>
<feature type="domain" description="Alpha-D-phosphohexomutase alpha/beta/alpha" evidence="16">
    <location>
        <begin position="63"/>
        <end position="92"/>
    </location>
</feature>
<feature type="binding site" evidence="14">
    <location>
        <position position="349"/>
    </location>
    <ligand>
        <name>Mg(2+)</name>
        <dbReference type="ChEBI" id="CHEBI:18420"/>
    </ligand>
</feature>
<dbReference type="InterPro" id="IPR049023">
    <property type="entry name" value="AMG1_II"/>
</dbReference>
<feature type="binding site" description="via phosphate group" evidence="14">
    <location>
        <position position="70"/>
    </location>
    <ligand>
        <name>Mg(2+)</name>
        <dbReference type="ChEBI" id="CHEBI:18420"/>
    </ligand>
</feature>
<keyword evidence="20" id="KW-1185">Reference proteome</keyword>
<evidence type="ECO:0000256" key="11">
    <source>
        <dbReference type="PIRNR" id="PIRNR016408"/>
    </source>
</evidence>
<evidence type="ECO:0000256" key="2">
    <source>
        <dbReference type="ARBA" id="ARBA00004865"/>
    </source>
</evidence>
<dbReference type="EMBL" id="SDOX01000016">
    <property type="protein sequence ID" value="TFJ84990.1"/>
    <property type="molecule type" value="Genomic_DNA"/>
</dbReference>
<feature type="domain" description="Phosphoacetylglucosamine mutase AMG1" evidence="17">
    <location>
        <begin position="368"/>
        <end position="528"/>
    </location>
</feature>
<feature type="domain" description="Phosphoacetylglucosamine mutase AMG1" evidence="18">
    <location>
        <begin position="266"/>
        <end position="354"/>
    </location>
</feature>
<evidence type="ECO:0000256" key="3">
    <source>
        <dbReference type="ARBA" id="ARBA00010231"/>
    </source>
</evidence>
<dbReference type="InterPro" id="IPR005843">
    <property type="entry name" value="A-D-PHexomutase_C"/>
</dbReference>
<feature type="binding site" evidence="13">
    <location>
        <begin position="453"/>
        <end position="455"/>
    </location>
    <ligand>
        <name>substrate</name>
    </ligand>
</feature>
<protein>
    <recommendedName>
        <fullName evidence="4 11">Phosphoacetylglucosamine mutase</fullName>
        <shortName evidence="11">PAGM</shortName>
        <ecNumber evidence="4 11">5.4.2.3</ecNumber>
    </recommendedName>
    <alternativeName>
        <fullName evidence="10 11">Acetylglucosamine phosphomutase</fullName>
    </alternativeName>
    <alternativeName>
        <fullName evidence="9 11">N-acetylglucosamine-phosphate mutase</fullName>
    </alternativeName>
</protein>
<evidence type="ECO:0000256" key="12">
    <source>
        <dbReference type="PIRSR" id="PIRSR016408-1"/>
    </source>
</evidence>
<feature type="binding site" evidence="13">
    <location>
        <position position="602"/>
    </location>
    <ligand>
        <name>substrate</name>
    </ligand>
</feature>
<evidence type="ECO:0000259" key="15">
    <source>
        <dbReference type="Pfam" id="PF00408"/>
    </source>
</evidence>
<dbReference type="InterPro" id="IPR016657">
    <property type="entry name" value="PAGM"/>
</dbReference>
<feature type="binding site" evidence="13">
    <location>
        <begin position="593"/>
        <end position="597"/>
    </location>
    <ligand>
        <name>substrate</name>
    </ligand>
</feature>
<dbReference type="OrthoDB" id="1928at2759"/>
<dbReference type="Pfam" id="PF00408">
    <property type="entry name" value="PGM_PMM_IV"/>
    <property type="match status" value="1"/>
</dbReference>
<dbReference type="AlphaFoldDB" id="A0A4D9D0T0"/>
<evidence type="ECO:0000256" key="5">
    <source>
        <dbReference type="ARBA" id="ARBA00022553"/>
    </source>
</evidence>
<evidence type="ECO:0000259" key="16">
    <source>
        <dbReference type="Pfam" id="PF02878"/>
    </source>
</evidence>
<dbReference type="UniPathway" id="UPA00113">
    <property type="reaction ID" value="UER00530"/>
</dbReference>
<evidence type="ECO:0000256" key="10">
    <source>
        <dbReference type="ARBA" id="ARBA00032065"/>
    </source>
</evidence>
<dbReference type="Proteomes" id="UP000355283">
    <property type="component" value="Unassembled WGS sequence"/>
</dbReference>
<dbReference type="Pfam" id="PF02878">
    <property type="entry name" value="PGM_PMM_I"/>
    <property type="match status" value="1"/>
</dbReference>
<reference evidence="19 20" key="1">
    <citation type="submission" date="2019-01" db="EMBL/GenBank/DDBJ databases">
        <title>Nuclear Genome Assembly of the Microalgal Biofuel strain Nannochloropsis salina CCMP1776.</title>
        <authorList>
            <person name="Hovde B."/>
        </authorList>
    </citation>
    <scope>NUCLEOTIDE SEQUENCE [LARGE SCALE GENOMIC DNA]</scope>
    <source>
        <strain evidence="19 20">CCMP1776</strain>
    </source>
</reference>
<dbReference type="Pfam" id="PF21404">
    <property type="entry name" value="AMG1_III"/>
    <property type="match status" value="1"/>
</dbReference>
<dbReference type="Gene3D" id="3.30.310.50">
    <property type="entry name" value="Alpha-D-phosphohexomutase, C-terminal domain"/>
    <property type="match status" value="1"/>
</dbReference>
<sequence>MSSSQELPPGLIAELMAVPPPNGKKLAYGTAGFRDKATLLDSTFQRMGVLAALRSIACGGQVIGLMVTASHNAVEDNGIKMIDPAGSMLAIEWEGHAATLANARTEEELKAILIALLAIAAPSFPSPSTPTPPRPRPRVWIARDTRPHSHRLSNLAVEGALLVVGGKGGVGASGGEPGEVVDVGLMTTPQLHHCVRMENCRLGDVRTGKERSGGDACPVIGGGPGWQGEEGYVRLLASSYLALCSTAHPTAHSTAGPTAHPSLPSSDLWLDCAHGIGALKFPALAAAVNKGAGASAARLTVTLVNTAEEENTLYLNDKCGAEYVQKGQQPPKGMDGRDKGRRWASFDGDADRLVYHFYDQEGKWHLLDGDKMAVLAADFLMDALKESGLPPPETGDEGGQAGDWKVAVVQTAYANGASTRYLRDKGIPVVFAKTGVKYVHHEAEKYDIGIYFEANGHGTVIFGETMAKAILSHREKLEKEVVSESEGSEKEKIATTRLVCALQLINQAVGDAMSDLLFVEAVLRLKGWDIADWHKGLYTDLPSKQLKLQVQDRTVMSCNKDETRAMTPGGLQEALDVLMASPAVAPHGRVFVRPSGTEDVVRVYAEAATPEIAAQLALDASKIVYDMAGGVGVRPA</sequence>
<dbReference type="GO" id="GO:0006048">
    <property type="term" value="P:UDP-N-acetylglucosamine biosynthetic process"/>
    <property type="evidence" value="ECO:0007669"/>
    <property type="project" value="UniProtKB-UniRule"/>
</dbReference>
<proteinExistence type="inferred from homology"/>
<evidence type="ECO:0000259" key="17">
    <source>
        <dbReference type="Pfam" id="PF21404"/>
    </source>
</evidence>
<evidence type="ECO:0000256" key="13">
    <source>
        <dbReference type="PIRSR" id="PIRSR016408-2"/>
    </source>
</evidence>
<dbReference type="PIRSF" id="PIRSF016408">
    <property type="entry name" value="PAGM"/>
    <property type="match status" value="1"/>
</dbReference>
<feature type="binding site" evidence="14">
    <location>
        <position position="347"/>
    </location>
    <ligand>
        <name>Mg(2+)</name>
        <dbReference type="ChEBI" id="CHEBI:18420"/>
    </ligand>
</feature>
<evidence type="ECO:0000259" key="18">
    <source>
        <dbReference type="Pfam" id="PF21405"/>
    </source>
</evidence>
<comment type="cofactor">
    <cofactor evidence="11 14">
        <name>Mg(2+)</name>
        <dbReference type="ChEBI" id="CHEBI:18420"/>
    </cofactor>
    <text evidence="11 14">Binds 1 Mg(2+) ion per subunit.</text>
</comment>
<evidence type="ECO:0000256" key="6">
    <source>
        <dbReference type="ARBA" id="ARBA00022723"/>
    </source>
</evidence>
<feature type="domain" description="Alpha-D-phosphohexomutase C-terminal" evidence="15">
    <location>
        <begin position="585"/>
        <end position="619"/>
    </location>
</feature>
<dbReference type="EC" id="5.4.2.3" evidence="4 11"/>
<evidence type="ECO:0000256" key="1">
    <source>
        <dbReference type="ARBA" id="ARBA00000558"/>
    </source>
</evidence>
<evidence type="ECO:0000256" key="9">
    <source>
        <dbReference type="ARBA" id="ARBA00031926"/>
    </source>
</evidence>
<comment type="similarity">
    <text evidence="3 11">Belongs to the phosphohexose mutase family.</text>
</comment>
<dbReference type="Pfam" id="PF21405">
    <property type="entry name" value="AMG1_II"/>
    <property type="match status" value="1"/>
</dbReference>
<organism evidence="19 20">
    <name type="scientific">Nannochloropsis salina CCMP1776</name>
    <dbReference type="NCBI Taxonomy" id="1027361"/>
    <lineage>
        <taxon>Eukaryota</taxon>
        <taxon>Sar</taxon>
        <taxon>Stramenopiles</taxon>
        <taxon>Ochrophyta</taxon>
        <taxon>Eustigmatophyceae</taxon>
        <taxon>Eustigmatales</taxon>
        <taxon>Monodopsidaceae</taxon>
        <taxon>Microchloropsis</taxon>
        <taxon>Microchloropsis salina</taxon>
    </lineage>
</organism>
<feature type="active site" description="Phosphoserine intermediate" evidence="12">
    <location>
        <position position="70"/>
    </location>
</feature>
<dbReference type="GO" id="GO:0046872">
    <property type="term" value="F:metal ion binding"/>
    <property type="evidence" value="ECO:0007669"/>
    <property type="project" value="UniProtKB-KW"/>
</dbReference>
<dbReference type="GO" id="GO:0004610">
    <property type="term" value="F:phosphoacetylglucosamine mutase activity"/>
    <property type="evidence" value="ECO:0007669"/>
    <property type="project" value="UniProtKB-UniRule"/>
</dbReference>
<evidence type="ECO:0000256" key="14">
    <source>
        <dbReference type="PIRSR" id="PIRSR016408-3"/>
    </source>
</evidence>
<dbReference type="SUPFAM" id="SSF55957">
    <property type="entry name" value="Phosphoglucomutase, C-terminal domain"/>
    <property type="match status" value="1"/>
</dbReference>
<dbReference type="SUPFAM" id="SSF53738">
    <property type="entry name" value="Phosphoglucomutase, first 3 domains"/>
    <property type="match status" value="4"/>
</dbReference>
<dbReference type="FunFam" id="3.40.120.10:FF:000013">
    <property type="entry name" value="Phosphoacetylglucosamine mutase"/>
    <property type="match status" value="1"/>
</dbReference>
<comment type="catalytic activity">
    <reaction evidence="1 11">
        <text>N-acetyl-alpha-D-glucosamine 1-phosphate = N-acetyl-D-glucosamine 6-phosphate</text>
        <dbReference type="Rhea" id="RHEA:23804"/>
        <dbReference type="ChEBI" id="CHEBI:57513"/>
        <dbReference type="ChEBI" id="CHEBI:57776"/>
        <dbReference type="EC" id="5.4.2.3"/>
    </reaction>
</comment>
<keyword evidence="7 11" id="KW-0460">Magnesium</keyword>